<accession>A0A315Z7I9</accession>
<comment type="caution">
    <text evidence="6">The sequence shown here is derived from an EMBL/GenBank/DDBJ whole genome shotgun (WGS) entry which is preliminary data.</text>
</comment>
<evidence type="ECO:0000259" key="5">
    <source>
        <dbReference type="PROSITE" id="PS50943"/>
    </source>
</evidence>
<keyword evidence="2" id="KW-0238">DNA-binding</keyword>
<dbReference type="EMBL" id="QGDO01000005">
    <property type="protein sequence ID" value="PWJ40202.1"/>
    <property type="molecule type" value="Genomic_DNA"/>
</dbReference>
<feature type="domain" description="HTH lacI-type" evidence="4">
    <location>
        <begin position="6"/>
        <end position="60"/>
    </location>
</feature>
<proteinExistence type="predicted"/>
<gene>
    <name evidence="6" type="ORF">BC781_105270</name>
</gene>
<dbReference type="Pfam" id="PF00356">
    <property type="entry name" value="LacI"/>
    <property type="match status" value="1"/>
</dbReference>
<feature type="domain" description="HTH cro/C1-type" evidence="5">
    <location>
        <begin position="3"/>
        <end position="54"/>
    </location>
</feature>
<dbReference type="Proteomes" id="UP000245535">
    <property type="component" value="Unassembled WGS sequence"/>
</dbReference>
<dbReference type="InterPro" id="IPR001761">
    <property type="entry name" value="Peripla_BP/Lac1_sug-bd_dom"/>
</dbReference>
<evidence type="ECO:0000256" key="2">
    <source>
        <dbReference type="ARBA" id="ARBA00023125"/>
    </source>
</evidence>
<dbReference type="CDD" id="cd01392">
    <property type="entry name" value="HTH_LacI"/>
    <property type="match status" value="1"/>
</dbReference>
<dbReference type="CDD" id="cd06267">
    <property type="entry name" value="PBP1_LacI_sugar_binding-like"/>
    <property type="match status" value="1"/>
</dbReference>
<dbReference type="Pfam" id="PF00532">
    <property type="entry name" value="Peripla_BP_1"/>
    <property type="match status" value="1"/>
</dbReference>
<dbReference type="PROSITE" id="PS50943">
    <property type="entry name" value="HTH_CROC1"/>
    <property type="match status" value="1"/>
</dbReference>
<dbReference type="GO" id="GO:0003700">
    <property type="term" value="F:DNA-binding transcription factor activity"/>
    <property type="evidence" value="ECO:0007669"/>
    <property type="project" value="TreeGrafter"/>
</dbReference>
<evidence type="ECO:0000259" key="4">
    <source>
        <dbReference type="PROSITE" id="PS50932"/>
    </source>
</evidence>
<evidence type="ECO:0000256" key="1">
    <source>
        <dbReference type="ARBA" id="ARBA00023015"/>
    </source>
</evidence>
<dbReference type="OrthoDB" id="833520at2"/>
<dbReference type="PANTHER" id="PTHR30146:SF109">
    <property type="entry name" value="HTH-TYPE TRANSCRIPTIONAL REGULATOR GALS"/>
    <property type="match status" value="1"/>
</dbReference>
<dbReference type="SUPFAM" id="SSF47413">
    <property type="entry name" value="lambda repressor-like DNA-binding domains"/>
    <property type="match status" value="1"/>
</dbReference>
<protein>
    <submittedName>
        <fullName evidence="6">LacI family transcriptional regulator</fullName>
    </submittedName>
</protein>
<dbReference type="InterPro" id="IPR028082">
    <property type="entry name" value="Peripla_BP_I"/>
</dbReference>
<dbReference type="PROSITE" id="PS50932">
    <property type="entry name" value="HTH_LACI_2"/>
    <property type="match status" value="1"/>
</dbReference>
<reference evidence="6 7" key="1">
    <citation type="submission" date="2018-03" db="EMBL/GenBank/DDBJ databases">
        <title>Genomic Encyclopedia of Archaeal and Bacterial Type Strains, Phase II (KMG-II): from individual species to whole genera.</title>
        <authorList>
            <person name="Goeker M."/>
        </authorList>
    </citation>
    <scope>NUCLEOTIDE SEQUENCE [LARGE SCALE GENOMIC DNA]</scope>
    <source>
        <strain evidence="6 7">DSM 28229</strain>
    </source>
</reference>
<evidence type="ECO:0000313" key="7">
    <source>
        <dbReference type="Proteomes" id="UP000245535"/>
    </source>
</evidence>
<dbReference type="InterPro" id="IPR001387">
    <property type="entry name" value="Cro/C1-type_HTH"/>
</dbReference>
<dbReference type="Gene3D" id="3.40.50.2300">
    <property type="match status" value="2"/>
</dbReference>
<dbReference type="SMART" id="SM00354">
    <property type="entry name" value="HTH_LACI"/>
    <property type="match status" value="1"/>
</dbReference>
<evidence type="ECO:0000256" key="3">
    <source>
        <dbReference type="ARBA" id="ARBA00023163"/>
    </source>
</evidence>
<dbReference type="SUPFAM" id="SSF53822">
    <property type="entry name" value="Periplasmic binding protein-like I"/>
    <property type="match status" value="1"/>
</dbReference>
<dbReference type="GO" id="GO:0000976">
    <property type="term" value="F:transcription cis-regulatory region binding"/>
    <property type="evidence" value="ECO:0007669"/>
    <property type="project" value="TreeGrafter"/>
</dbReference>
<evidence type="ECO:0000313" key="6">
    <source>
        <dbReference type="EMBL" id="PWJ40202.1"/>
    </source>
</evidence>
<keyword evidence="7" id="KW-1185">Reference proteome</keyword>
<keyword evidence="3" id="KW-0804">Transcription</keyword>
<sequence>MRKAQLTMQDIADRLGISKSTVSRALKDHPDISDETKQAVVKLAKELDFQPNTLALSLRQKKTNNIGVIIPEIVHDFFAKIITGVQEVAYNSGYNVIMCQTNESYEREKTDINALFSSRVDGMLISVAKETEDFSHITNIYNKGMPIVFFDRSCDLIHTSKVVTDDFDGAFQATEHLINQGCKHIAHLLGPKNLDISISRLEGYKAALTKYGIEINENLIVKCGEGTQEEAARVTDLILEEGDTKIDGIFANNDMAALGAMQSIKKHNLKIPDDIAVVGFSNWQLAEIVDPPLSSVSQSAYEIGIAATKLLLKEIESNENEEIKPETKVLKPQLVIRASSQKKK</sequence>
<dbReference type="InterPro" id="IPR000843">
    <property type="entry name" value="HTH_LacI"/>
</dbReference>
<keyword evidence="1" id="KW-0805">Transcription regulation</keyword>
<name>A0A315Z7I9_SEDFL</name>
<organism evidence="6 7">
    <name type="scientific">Sediminitomix flava</name>
    <dbReference type="NCBI Taxonomy" id="379075"/>
    <lineage>
        <taxon>Bacteria</taxon>
        <taxon>Pseudomonadati</taxon>
        <taxon>Bacteroidota</taxon>
        <taxon>Cytophagia</taxon>
        <taxon>Cytophagales</taxon>
        <taxon>Flammeovirgaceae</taxon>
        <taxon>Sediminitomix</taxon>
    </lineage>
</organism>
<dbReference type="InterPro" id="IPR010982">
    <property type="entry name" value="Lambda_DNA-bd_dom_sf"/>
</dbReference>
<dbReference type="PANTHER" id="PTHR30146">
    <property type="entry name" value="LACI-RELATED TRANSCRIPTIONAL REPRESSOR"/>
    <property type="match status" value="1"/>
</dbReference>
<dbReference type="AlphaFoldDB" id="A0A315Z7I9"/>
<dbReference type="Gene3D" id="1.10.260.40">
    <property type="entry name" value="lambda repressor-like DNA-binding domains"/>
    <property type="match status" value="1"/>
</dbReference>